<gene>
    <name evidence="2" type="ORF">BSZ36_02640</name>
</gene>
<sequence length="262" mass="28551">MRFALAVCTFLLLPLAGCSTPPADSPPAFADVWAALSGTETASYDACDGFMSGYVSTYGARGLACTTNTRIPLRTLLARYSGSVYTSGPHSLDASGLSVDLLSDDFGHYNPEFVEWAVDNSIVGENDATVRALLAPVYRARFQQLARVYWSVYQNLASEGYPDRAPAGAPEAYAEYLASGVVPEMARTEYYPGFTMTVFSDRNEALARDIAGPGEWHFGAMYEANTAVGFWMRRRADGTQEAFRDGLERLLAAYDAEWLAAM</sequence>
<proteinExistence type="predicted"/>
<keyword evidence="3" id="KW-1185">Reference proteome</keyword>
<reference evidence="2 3" key="1">
    <citation type="submission" date="2016-11" db="EMBL/GenBank/DDBJ databases">
        <title>Study of marine rhodopsin-containing bacteria.</title>
        <authorList>
            <person name="Yoshizawa S."/>
            <person name="Kumagai Y."/>
            <person name="Kogure K."/>
        </authorList>
    </citation>
    <scope>NUCLEOTIDE SEQUENCE [LARGE SCALE GENOMIC DNA]</scope>
    <source>
        <strain evidence="2 3">SG-29</strain>
    </source>
</reference>
<dbReference type="InParanoid" id="A0A259TW59"/>
<feature type="signal peptide" evidence="1">
    <location>
        <begin position="1"/>
        <end position="30"/>
    </location>
</feature>
<dbReference type="Proteomes" id="UP000216446">
    <property type="component" value="Unassembled WGS sequence"/>
</dbReference>
<dbReference type="OrthoDB" id="414967at2"/>
<feature type="chain" id="PRO_5012537031" evidence="1">
    <location>
        <begin position="31"/>
        <end position="262"/>
    </location>
</feature>
<comment type="caution">
    <text evidence="2">The sequence shown here is derived from an EMBL/GenBank/DDBJ whole genome shotgun (WGS) entry which is preliminary data.</text>
</comment>
<evidence type="ECO:0000313" key="3">
    <source>
        <dbReference type="Proteomes" id="UP000216446"/>
    </source>
</evidence>
<dbReference type="RefSeq" id="WP_094545726.1">
    <property type="nucleotide sequence ID" value="NZ_MQWB01000001.1"/>
</dbReference>
<keyword evidence="1" id="KW-0732">Signal</keyword>
<dbReference type="AlphaFoldDB" id="A0A259TW59"/>
<dbReference type="EMBL" id="MQWB01000001">
    <property type="protein sequence ID" value="OZC01973.1"/>
    <property type="molecule type" value="Genomic_DNA"/>
</dbReference>
<organism evidence="2 3">
    <name type="scientific">Rubricoccus marinus</name>
    <dbReference type="NCBI Taxonomy" id="716817"/>
    <lineage>
        <taxon>Bacteria</taxon>
        <taxon>Pseudomonadati</taxon>
        <taxon>Rhodothermota</taxon>
        <taxon>Rhodothermia</taxon>
        <taxon>Rhodothermales</taxon>
        <taxon>Rubricoccaceae</taxon>
        <taxon>Rubricoccus</taxon>
    </lineage>
</organism>
<name>A0A259TW59_9BACT</name>
<protein>
    <submittedName>
        <fullName evidence="2">Uncharacterized protein</fullName>
    </submittedName>
</protein>
<evidence type="ECO:0000256" key="1">
    <source>
        <dbReference type="SAM" id="SignalP"/>
    </source>
</evidence>
<accession>A0A259TW59</accession>
<evidence type="ECO:0000313" key="2">
    <source>
        <dbReference type="EMBL" id="OZC01973.1"/>
    </source>
</evidence>